<keyword evidence="2" id="KW-0808">Transferase</keyword>
<dbReference type="SUPFAM" id="SSF50630">
    <property type="entry name" value="Acid proteases"/>
    <property type="match status" value="1"/>
</dbReference>
<dbReference type="AlphaFoldDB" id="A0A0D6LT17"/>
<dbReference type="SUPFAM" id="SSF56672">
    <property type="entry name" value="DNA/RNA polymerases"/>
    <property type="match status" value="1"/>
</dbReference>
<dbReference type="InterPro" id="IPR043128">
    <property type="entry name" value="Rev_trsase/Diguanyl_cyclase"/>
</dbReference>
<evidence type="ECO:0000256" key="7">
    <source>
        <dbReference type="ARBA" id="ARBA00023268"/>
    </source>
</evidence>
<dbReference type="Pfam" id="PF17919">
    <property type="entry name" value="RT_RNaseH_2"/>
    <property type="match status" value="1"/>
</dbReference>
<evidence type="ECO:0000256" key="2">
    <source>
        <dbReference type="ARBA" id="ARBA00022679"/>
    </source>
</evidence>
<keyword evidence="6" id="KW-0378">Hydrolase</keyword>
<dbReference type="PANTHER" id="PTHR37984">
    <property type="entry name" value="PROTEIN CBG26694"/>
    <property type="match status" value="1"/>
</dbReference>
<evidence type="ECO:0000256" key="1">
    <source>
        <dbReference type="ARBA" id="ARBA00012493"/>
    </source>
</evidence>
<evidence type="ECO:0000256" key="5">
    <source>
        <dbReference type="ARBA" id="ARBA00022759"/>
    </source>
</evidence>
<dbReference type="Proteomes" id="UP000054495">
    <property type="component" value="Unassembled WGS sequence"/>
</dbReference>
<reference evidence="9 10" key="1">
    <citation type="submission" date="2013-05" db="EMBL/GenBank/DDBJ databases">
        <title>Draft genome of the parasitic nematode Anyclostoma ceylanicum.</title>
        <authorList>
            <person name="Mitreva M."/>
        </authorList>
    </citation>
    <scope>NUCLEOTIDE SEQUENCE [LARGE SCALE GENOMIC DNA]</scope>
</reference>
<dbReference type="InterPro" id="IPR041577">
    <property type="entry name" value="RT_RNaseH_2"/>
</dbReference>
<dbReference type="EC" id="2.7.7.49" evidence="1"/>
<name>A0A0D6LT17_9BILA</name>
<dbReference type="InterPro" id="IPR050951">
    <property type="entry name" value="Retrovirus_Pol_polyprotein"/>
</dbReference>
<organism evidence="9 10">
    <name type="scientific">Ancylostoma ceylanicum</name>
    <dbReference type="NCBI Taxonomy" id="53326"/>
    <lineage>
        <taxon>Eukaryota</taxon>
        <taxon>Metazoa</taxon>
        <taxon>Ecdysozoa</taxon>
        <taxon>Nematoda</taxon>
        <taxon>Chromadorea</taxon>
        <taxon>Rhabditida</taxon>
        <taxon>Rhabditina</taxon>
        <taxon>Rhabditomorpha</taxon>
        <taxon>Strongyloidea</taxon>
        <taxon>Ancylostomatidae</taxon>
        <taxon>Ancylostomatinae</taxon>
        <taxon>Ancylostoma</taxon>
    </lineage>
</organism>
<gene>
    <name evidence="9" type="ORF">ANCCEY_06610</name>
</gene>
<proteinExistence type="predicted"/>
<keyword evidence="10" id="KW-1185">Reference proteome</keyword>
<accession>A0A0D6LT17</accession>
<keyword evidence="5" id="KW-0255">Endonuclease</keyword>
<evidence type="ECO:0000256" key="4">
    <source>
        <dbReference type="ARBA" id="ARBA00022722"/>
    </source>
</evidence>
<feature type="domain" description="Peptidase A2" evidence="8">
    <location>
        <begin position="1"/>
        <end position="17"/>
    </location>
</feature>
<dbReference type="FunFam" id="3.30.70.270:FF:000020">
    <property type="entry name" value="Transposon Tf2-6 polyprotein-like Protein"/>
    <property type="match status" value="1"/>
</dbReference>
<dbReference type="InterPro" id="IPR001995">
    <property type="entry name" value="Peptidase_A2_cat"/>
</dbReference>
<dbReference type="PANTHER" id="PTHR37984:SF5">
    <property type="entry name" value="PROTEIN NYNRIN-LIKE"/>
    <property type="match status" value="1"/>
</dbReference>
<dbReference type="GO" id="GO:0003964">
    <property type="term" value="F:RNA-directed DNA polymerase activity"/>
    <property type="evidence" value="ECO:0007669"/>
    <property type="project" value="UniProtKB-EC"/>
</dbReference>
<dbReference type="GO" id="GO:0006508">
    <property type="term" value="P:proteolysis"/>
    <property type="evidence" value="ECO:0007669"/>
    <property type="project" value="InterPro"/>
</dbReference>
<keyword evidence="7" id="KW-0511">Multifunctional enzyme</keyword>
<dbReference type="InterPro" id="IPR043502">
    <property type="entry name" value="DNA/RNA_pol_sf"/>
</dbReference>
<dbReference type="PROSITE" id="PS50175">
    <property type="entry name" value="ASP_PROT_RETROV"/>
    <property type="match status" value="1"/>
</dbReference>
<protein>
    <recommendedName>
        <fullName evidence="1">RNA-directed DNA polymerase</fullName>
        <ecNumber evidence="1">2.7.7.49</ecNumber>
    </recommendedName>
</protein>
<keyword evidence="4" id="KW-0540">Nuclease</keyword>
<dbReference type="Gene3D" id="3.30.70.270">
    <property type="match status" value="2"/>
</dbReference>
<evidence type="ECO:0000256" key="3">
    <source>
        <dbReference type="ARBA" id="ARBA00022695"/>
    </source>
</evidence>
<evidence type="ECO:0000259" key="8">
    <source>
        <dbReference type="PROSITE" id="PS50175"/>
    </source>
</evidence>
<sequence>MRLDTGADVTLLSQKEWIAIGRPKLLQPLVFLKPANNKDINVRGHFNCNFNIDGHEGKRNCHVADTTSLLGFDWIAQYEPLFRRLTERAICNVSASTLNILRALLTMQPQKHFAAVFASGLGRCVKSKAHLTLKPDAKPVLRKTRSVPYAALPHIEINRVVAADVHSPIDHSDWAAPSRLKEKWIDRLCADYFTGLDDALEQHQHPLPSPDDIFAKLNGRRYFCQLDLAQAHLQIHDYGFRVRLEKCAFLQAEINYLGFVSDAEGRRPDPKKIEAIHKMPHPKVVSQLRAFLGLVNFYGTFVKELHNFRTPLDALTKKVVVNTWTPECQSSFDRIKATLKSDLLPTHFNPGLPIIVAADASNHGIGAVLSHRFPNGSEKAMYHSSRALTPTQQKYSQIKKEALALIFAVQKSHRFVHGRLFTLRTDHKPLLAIFGSKKGVPIYCANRLQR</sequence>
<evidence type="ECO:0000256" key="6">
    <source>
        <dbReference type="ARBA" id="ARBA00022801"/>
    </source>
</evidence>
<keyword evidence="3" id="KW-0548">Nucleotidyltransferase</keyword>
<evidence type="ECO:0000313" key="10">
    <source>
        <dbReference type="Proteomes" id="UP000054495"/>
    </source>
</evidence>
<dbReference type="Gene3D" id="3.10.10.10">
    <property type="entry name" value="HIV Type 1 Reverse Transcriptase, subunit A, domain 1"/>
    <property type="match status" value="1"/>
</dbReference>
<dbReference type="GO" id="GO:0004519">
    <property type="term" value="F:endonuclease activity"/>
    <property type="evidence" value="ECO:0007669"/>
    <property type="project" value="UniProtKB-KW"/>
</dbReference>
<evidence type="ECO:0000313" key="9">
    <source>
        <dbReference type="EMBL" id="EPB74308.1"/>
    </source>
</evidence>
<dbReference type="GO" id="GO:0004190">
    <property type="term" value="F:aspartic-type endopeptidase activity"/>
    <property type="evidence" value="ECO:0007669"/>
    <property type="project" value="InterPro"/>
</dbReference>
<dbReference type="CDD" id="cd09274">
    <property type="entry name" value="RNase_HI_RT_Ty3"/>
    <property type="match status" value="1"/>
</dbReference>
<dbReference type="EMBL" id="KE124949">
    <property type="protein sequence ID" value="EPB74308.1"/>
    <property type="molecule type" value="Genomic_DNA"/>
</dbReference>
<dbReference type="InterPro" id="IPR021109">
    <property type="entry name" value="Peptidase_aspartic_dom_sf"/>
</dbReference>